<accession>A0A1B6PKF7</accession>
<protein>
    <submittedName>
        <fullName evidence="2">Uncharacterized protein</fullName>
    </submittedName>
</protein>
<feature type="compositionally biased region" description="Low complexity" evidence="1">
    <location>
        <begin position="1"/>
        <end position="11"/>
    </location>
</feature>
<dbReference type="AlphaFoldDB" id="A0A1B6PKF7"/>
<keyword evidence="3" id="KW-1185">Reference proteome</keyword>
<proteinExistence type="predicted"/>
<evidence type="ECO:0000256" key="1">
    <source>
        <dbReference type="SAM" id="MobiDB-lite"/>
    </source>
</evidence>
<dbReference type="Gramene" id="KXG26149">
    <property type="protein sequence ID" value="KXG26149"/>
    <property type="gene ID" value="SORBI_3006G057600"/>
</dbReference>
<dbReference type="EMBL" id="CM000765">
    <property type="protein sequence ID" value="OQU81433.1"/>
    <property type="molecule type" value="Genomic_DNA"/>
</dbReference>
<gene>
    <name evidence="2" type="ORF">SORBI_3006G057600</name>
</gene>
<feature type="region of interest" description="Disordered" evidence="1">
    <location>
        <begin position="1"/>
        <end position="21"/>
    </location>
</feature>
<evidence type="ECO:0000313" key="2">
    <source>
        <dbReference type="EMBL" id="KXG26149.1"/>
    </source>
</evidence>
<dbReference type="Proteomes" id="UP000000768">
    <property type="component" value="Chromosome 6"/>
</dbReference>
<dbReference type="Gramene" id="OQU81433">
    <property type="protein sequence ID" value="OQU81433"/>
    <property type="gene ID" value="SORBI_3006G057600"/>
</dbReference>
<name>A0A1B6PKF7_SORBI</name>
<dbReference type="EMBL" id="CM000765">
    <property type="protein sequence ID" value="KXG26149.1"/>
    <property type="molecule type" value="Genomic_DNA"/>
</dbReference>
<evidence type="ECO:0000313" key="3">
    <source>
        <dbReference type="Proteomes" id="UP000000768"/>
    </source>
</evidence>
<reference evidence="2 3" key="1">
    <citation type="journal article" date="2009" name="Nature">
        <title>The Sorghum bicolor genome and the diversification of grasses.</title>
        <authorList>
            <person name="Paterson A.H."/>
            <person name="Bowers J.E."/>
            <person name="Bruggmann R."/>
            <person name="Dubchak I."/>
            <person name="Grimwood J."/>
            <person name="Gundlach H."/>
            <person name="Haberer G."/>
            <person name="Hellsten U."/>
            <person name="Mitros T."/>
            <person name="Poliakov A."/>
            <person name="Schmutz J."/>
            <person name="Spannagl M."/>
            <person name="Tang H."/>
            <person name="Wang X."/>
            <person name="Wicker T."/>
            <person name="Bharti A.K."/>
            <person name="Chapman J."/>
            <person name="Feltus F.A."/>
            <person name="Gowik U."/>
            <person name="Grigoriev I.V."/>
            <person name="Lyons E."/>
            <person name="Maher C.A."/>
            <person name="Martis M."/>
            <person name="Narechania A."/>
            <person name="Otillar R.P."/>
            <person name="Penning B.W."/>
            <person name="Salamov A.A."/>
            <person name="Wang Y."/>
            <person name="Zhang L."/>
            <person name="Carpita N.C."/>
            <person name="Freeling M."/>
            <person name="Gingle A.R."/>
            <person name="Hash C.T."/>
            <person name="Keller B."/>
            <person name="Klein P."/>
            <person name="Kresovich S."/>
            <person name="McCann M.C."/>
            <person name="Ming R."/>
            <person name="Peterson D.G."/>
            <person name="Mehboob-ur-Rahman"/>
            <person name="Ware D."/>
            <person name="Westhoff P."/>
            <person name="Mayer K.F."/>
            <person name="Messing J."/>
            <person name="Rokhsar D.S."/>
        </authorList>
    </citation>
    <scope>NUCLEOTIDE SEQUENCE [LARGE SCALE GENOMIC DNA]</scope>
    <source>
        <strain evidence="3">cv. BTx623</strain>
    </source>
</reference>
<dbReference type="InParanoid" id="A0A1B6PKF7"/>
<sequence length="79" mass="8289">MMTRSGGSIFCRGGGRGSRPSLAASCSLVPRVGISCSTIWNIRFGPPTGPHIDEASRVALDAHRFGHDGASSDCSRPPY</sequence>
<reference evidence="2" key="2">
    <citation type="submission" date="2017-02" db="EMBL/GenBank/DDBJ databases">
        <title>WGS assembly of Sorghum bicolor.</title>
        <authorList>
            <person name="Paterson A."/>
            <person name="Mullet J."/>
            <person name="Bowers J."/>
            <person name="Bruggmann R."/>
            <person name="Dubchak I."/>
            <person name="Grimwood J."/>
            <person name="Gundlach H."/>
            <person name="Haberer G."/>
            <person name="Hellsten U."/>
            <person name="Mitros T."/>
            <person name="Poliakov A."/>
            <person name="Schmutz J."/>
            <person name="Spannagl M."/>
            <person name="Tang H."/>
            <person name="Wang X."/>
            <person name="Wicker T."/>
            <person name="Bharti A."/>
            <person name="Chapman J."/>
            <person name="Feltus F."/>
            <person name="Gowik U."/>
            <person name="Grigoriev I."/>
            <person name="Lyons E."/>
            <person name="Maher C."/>
            <person name="Martis M."/>
            <person name="Narechania A."/>
            <person name="Otillar R."/>
            <person name="Penning B."/>
            <person name="Salamov A."/>
            <person name="Wang Y."/>
            <person name="Zhang L."/>
            <person name="Carpita N."/>
            <person name="Freeling M."/>
            <person name="Gingle A."/>
            <person name="Hash C."/>
            <person name="Keller B."/>
            <person name="Klein P."/>
            <person name="Kresovich S."/>
            <person name="Mccann M."/>
            <person name="Ming R."/>
            <person name="Peterson D."/>
            <person name="Rahman M."/>
            <person name="Ware D."/>
            <person name="Westhoff P."/>
            <person name="Mayer K."/>
            <person name="Messing J."/>
            <person name="Sims D."/>
            <person name="Jenkins J."/>
            <person name="Shu S."/>
            <person name="Rokhsar D."/>
        </authorList>
    </citation>
    <scope>NUCLEOTIDE SEQUENCE</scope>
</reference>
<reference evidence="3" key="3">
    <citation type="journal article" date="2018" name="Plant J.">
        <title>The Sorghum bicolor reference genome: improved assembly, gene annotations, a transcriptome atlas, and signatures of genome organization.</title>
        <authorList>
            <person name="McCormick R.F."/>
            <person name="Truong S.K."/>
            <person name="Sreedasyam A."/>
            <person name="Jenkins J."/>
            <person name="Shu S."/>
            <person name="Sims D."/>
            <person name="Kennedy M."/>
            <person name="Amirebrahimi M."/>
            <person name="Weers B.D."/>
            <person name="McKinley B."/>
            <person name="Mattison A."/>
            <person name="Morishige D.T."/>
            <person name="Grimwood J."/>
            <person name="Schmutz J."/>
            <person name="Mullet J.E."/>
        </authorList>
    </citation>
    <scope>NUCLEOTIDE SEQUENCE [LARGE SCALE GENOMIC DNA]</scope>
    <source>
        <strain evidence="3">cv. BTx623</strain>
    </source>
</reference>
<organism evidence="2 3">
    <name type="scientific">Sorghum bicolor</name>
    <name type="common">Sorghum</name>
    <name type="synonym">Sorghum vulgare</name>
    <dbReference type="NCBI Taxonomy" id="4558"/>
    <lineage>
        <taxon>Eukaryota</taxon>
        <taxon>Viridiplantae</taxon>
        <taxon>Streptophyta</taxon>
        <taxon>Embryophyta</taxon>
        <taxon>Tracheophyta</taxon>
        <taxon>Spermatophyta</taxon>
        <taxon>Magnoliopsida</taxon>
        <taxon>Liliopsida</taxon>
        <taxon>Poales</taxon>
        <taxon>Poaceae</taxon>
        <taxon>PACMAD clade</taxon>
        <taxon>Panicoideae</taxon>
        <taxon>Andropogonodae</taxon>
        <taxon>Andropogoneae</taxon>
        <taxon>Sorghinae</taxon>
        <taxon>Sorghum</taxon>
    </lineage>
</organism>